<dbReference type="GO" id="GO:0005829">
    <property type="term" value="C:cytosol"/>
    <property type="evidence" value="ECO:0007669"/>
    <property type="project" value="TreeGrafter"/>
</dbReference>
<reference evidence="5 6" key="1">
    <citation type="journal article" date="2016" name="Mol. Biol. Evol.">
        <title>Comparative Genomics of Early-Diverging Mushroom-Forming Fungi Provides Insights into the Origins of Lignocellulose Decay Capabilities.</title>
        <authorList>
            <person name="Nagy L.G."/>
            <person name="Riley R."/>
            <person name="Tritt A."/>
            <person name="Adam C."/>
            <person name="Daum C."/>
            <person name="Floudas D."/>
            <person name="Sun H."/>
            <person name="Yadav J.S."/>
            <person name="Pangilinan J."/>
            <person name="Larsson K.H."/>
            <person name="Matsuura K."/>
            <person name="Barry K."/>
            <person name="Labutti K."/>
            <person name="Kuo R."/>
            <person name="Ohm R.A."/>
            <person name="Bhattacharya S.S."/>
            <person name="Shirouzu T."/>
            <person name="Yoshinaga Y."/>
            <person name="Martin F.M."/>
            <person name="Grigoriev I.V."/>
            <person name="Hibbett D.S."/>
        </authorList>
    </citation>
    <scope>NUCLEOTIDE SEQUENCE [LARGE SCALE GENOMIC DNA]</scope>
    <source>
        <strain evidence="5 6">HHB14362 ss-1</strain>
    </source>
</reference>
<gene>
    <name evidence="5" type="ORF">NEOLEDRAFT_1121269</name>
</gene>
<dbReference type="STRING" id="1314782.A0A165PSE7"/>
<dbReference type="OrthoDB" id="10260712at2759"/>
<dbReference type="Proteomes" id="UP000076761">
    <property type="component" value="Unassembled WGS sequence"/>
</dbReference>
<dbReference type="InterPro" id="IPR038389">
    <property type="entry name" value="PSMG2_sf"/>
</dbReference>
<evidence type="ECO:0000313" key="5">
    <source>
        <dbReference type="EMBL" id="KZT21425.1"/>
    </source>
</evidence>
<dbReference type="SUPFAM" id="SSF159659">
    <property type="entry name" value="Cgl1923-like"/>
    <property type="match status" value="1"/>
</dbReference>
<dbReference type="AlphaFoldDB" id="A0A165PSE7"/>
<evidence type="ECO:0000256" key="2">
    <source>
        <dbReference type="ARBA" id="ARBA00023186"/>
    </source>
</evidence>
<dbReference type="PIRSF" id="PIRSF010044">
    <property type="entry name" value="UCP010044"/>
    <property type="match status" value="1"/>
</dbReference>
<accession>A0A165PSE7</accession>
<dbReference type="InParanoid" id="A0A165PSE7"/>
<sequence length="265" mass="28461">MTFYHAKTSCSLARKTIIIPIVSTGNVPQLAVDLLITSLGLKHIGTFDSRDLIPVIAAREDGETGVTTPIELYGREGVDVVIIQQRSPALKDRKQEFVNSLLEFIKGAGLGCALFLSGINPSNRSDAQMLTPTYHIVPSSSPSLQSTPLSSISGLPIPSYTSPTPHYPLSDQISPSSESTTIPFIPGGGLTRRFLSVISTTTPWKVPTASLLQFVMEGDNRGDAHLLAAVVAKVLGIDTLIPEWRQPGSWQRGLFGAGYDQSLYG</sequence>
<dbReference type="EMBL" id="KV425607">
    <property type="protein sequence ID" value="KZT21425.1"/>
    <property type="molecule type" value="Genomic_DNA"/>
</dbReference>
<evidence type="ECO:0000313" key="6">
    <source>
        <dbReference type="Proteomes" id="UP000076761"/>
    </source>
</evidence>
<proteinExistence type="inferred from homology"/>
<dbReference type="PANTHER" id="PTHR12970">
    <property type="entry name" value="PROTEASOME ASSEMBLY CHAPERONE 2"/>
    <property type="match status" value="1"/>
</dbReference>
<protein>
    <recommendedName>
        <fullName evidence="1 4">Proteasome assembly chaperone 2</fullName>
    </recommendedName>
</protein>
<evidence type="ECO:0000256" key="4">
    <source>
        <dbReference type="PIRNR" id="PIRNR010044"/>
    </source>
</evidence>
<dbReference type="InterPro" id="IPR019151">
    <property type="entry name" value="Proteasome_assmbl_chaperone_2"/>
</dbReference>
<name>A0A165PSE7_9AGAM</name>
<dbReference type="Gene3D" id="3.40.50.10900">
    <property type="entry name" value="PAC-like subunit"/>
    <property type="match status" value="2"/>
</dbReference>
<evidence type="ECO:0000256" key="3">
    <source>
        <dbReference type="ARBA" id="ARBA00025745"/>
    </source>
</evidence>
<dbReference type="Pfam" id="PF09754">
    <property type="entry name" value="PAC2"/>
    <property type="match status" value="1"/>
</dbReference>
<comment type="similarity">
    <text evidence="3 4">Belongs to the PSMG2 family.</text>
</comment>
<comment type="subunit">
    <text evidence="4">Component of the 20S proteasome chaperone.</text>
</comment>
<dbReference type="InterPro" id="IPR016562">
    <property type="entry name" value="Proteasome_assmbl_chp_2_euk"/>
</dbReference>
<organism evidence="5 6">
    <name type="scientific">Neolentinus lepideus HHB14362 ss-1</name>
    <dbReference type="NCBI Taxonomy" id="1314782"/>
    <lineage>
        <taxon>Eukaryota</taxon>
        <taxon>Fungi</taxon>
        <taxon>Dikarya</taxon>
        <taxon>Basidiomycota</taxon>
        <taxon>Agaricomycotina</taxon>
        <taxon>Agaricomycetes</taxon>
        <taxon>Gloeophyllales</taxon>
        <taxon>Gloeophyllaceae</taxon>
        <taxon>Neolentinus</taxon>
    </lineage>
</organism>
<keyword evidence="6" id="KW-1185">Reference proteome</keyword>
<keyword evidence="2 4" id="KW-0143">Chaperone</keyword>
<dbReference type="GO" id="GO:0043248">
    <property type="term" value="P:proteasome assembly"/>
    <property type="evidence" value="ECO:0007669"/>
    <property type="project" value="TreeGrafter"/>
</dbReference>
<dbReference type="PANTHER" id="PTHR12970:SF1">
    <property type="entry name" value="PROTEASOME ASSEMBLY CHAPERONE 2"/>
    <property type="match status" value="1"/>
</dbReference>
<dbReference type="GO" id="GO:0005634">
    <property type="term" value="C:nucleus"/>
    <property type="evidence" value="ECO:0007669"/>
    <property type="project" value="TreeGrafter"/>
</dbReference>
<comment type="function">
    <text evidence="4">Involved in 20S proteasome assembly.</text>
</comment>
<evidence type="ECO:0000256" key="1">
    <source>
        <dbReference type="ARBA" id="ARBA00019186"/>
    </source>
</evidence>